<accession>A0A0E3KQ60</accession>
<sequence>MLRKSGERILWHGYTADFSELNAPERGKFHGGKAGTHDAEYFRDCRPGNGNDLFAKNQNGGLKICWTLQRQV</sequence>
<dbReference type="HOGENOM" id="CLU_2712910_0_0_2"/>
<protein>
    <submittedName>
        <fullName evidence="1">Uncharacterized protein</fullName>
    </submittedName>
</protein>
<organism evidence="1 2">
    <name type="scientific">Methanosarcina thermophila (strain ATCC 43570 / DSM 1825 / OCM 12 / VKM B-1830 / TM-1)</name>
    <dbReference type="NCBI Taxonomy" id="523844"/>
    <lineage>
        <taxon>Archaea</taxon>
        <taxon>Methanobacteriati</taxon>
        <taxon>Methanobacteriota</taxon>
        <taxon>Stenosarchaea group</taxon>
        <taxon>Methanomicrobia</taxon>
        <taxon>Methanosarcinales</taxon>
        <taxon>Methanosarcinaceae</taxon>
        <taxon>Methanosarcina</taxon>
    </lineage>
</organism>
<dbReference type="Proteomes" id="UP000066529">
    <property type="component" value="Chromosome"/>
</dbReference>
<reference evidence="1 2" key="1">
    <citation type="submission" date="2014-07" db="EMBL/GenBank/DDBJ databases">
        <title>Methanogenic archaea and the global carbon cycle.</title>
        <authorList>
            <person name="Henriksen J.R."/>
            <person name="Luke J."/>
            <person name="Reinhart S."/>
            <person name="Benedict M.N."/>
            <person name="Youngblut N.D."/>
            <person name="Metcalf M.E."/>
            <person name="Whitaker R.J."/>
            <person name="Metcalf W.W."/>
        </authorList>
    </citation>
    <scope>NUCLEOTIDE SEQUENCE [LARGE SCALE GENOMIC DNA]</scope>
    <source>
        <strain evidence="2">ATCC 43570 / DSM 1825 / OCM 12 / VKM B-1830 / TM-1</strain>
    </source>
</reference>
<evidence type="ECO:0000313" key="1">
    <source>
        <dbReference type="EMBL" id="AKB13893.1"/>
    </source>
</evidence>
<proteinExistence type="predicted"/>
<dbReference type="EMBL" id="CP009501">
    <property type="protein sequence ID" value="AKB13893.1"/>
    <property type="molecule type" value="Genomic_DNA"/>
</dbReference>
<dbReference type="STRING" id="523844.MSTHT_2135"/>
<dbReference type="AlphaFoldDB" id="A0A0E3KQ60"/>
<gene>
    <name evidence="1" type="ORF">MSTHT_2135</name>
</gene>
<evidence type="ECO:0000313" key="2">
    <source>
        <dbReference type="Proteomes" id="UP000066529"/>
    </source>
</evidence>
<dbReference type="KEGG" id="mthr:MSTHT_2135"/>
<name>A0A0E3KQ60_METTT</name>